<dbReference type="GO" id="GO:0003677">
    <property type="term" value="F:DNA binding"/>
    <property type="evidence" value="ECO:0007669"/>
    <property type="project" value="InterPro"/>
</dbReference>
<feature type="compositionally biased region" description="Basic and acidic residues" evidence="5">
    <location>
        <begin position="94"/>
        <end position="174"/>
    </location>
</feature>
<keyword evidence="1" id="KW-0479">Metal-binding</keyword>
<dbReference type="InterPro" id="IPR002857">
    <property type="entry name" value="Znf_CXXC"/>
</dbReference>
<sequence length="328" mass="38100">KRSRRSCGGCEACLRTTDCRTCDFCQDKPKFGGRNKKRQKCRLRQCQVEAMVNTIQYHQGTREPIETIDLDEEEDEGVKIVQVDDDVLEVTPVVRERDGERKERETERNGERRERRERERRGEERETGRETGEERRERDRNRERGEREMGEETGERRETGEERDRGEERDGERYEVSFSVSIEDTERLLPHDLLLFLDRIRQVPLPAHWVGLALEGPRIQLLQCSKLSTMSDTVVQIEPGFYYQITVQGQPLLLSHPLYERHPQRLLSVGDVIGLLSDLEGYRVCPGYPNALPAAEEELVMFVRAATCDLLVQSEERCDHCSVTPLVV</sequence>
<evidence type="ECO:0000256" key="3">
    <source>
        <dbReference type="ARBA" id="ARBA00022833"/>
    </source>
</evidence>
<dbReference type="Proteomes" id="UP001230051">
    <property type="component" value="Unassembled WGS sequence"/>
</dbReference>
<keyword evidence="8" id="KW-1185">Reference proteome</keyword>
<feature type="non-terminal residue" evidence="7">
    <location>
        <position position="1"/>
    </location>
</feature>
<gene>
    <name evidence="7" type="ORF">AOXY_G33888</name>
</gene>
<accession>A0AAD8CJ15</accession>
<reference evidence="7" key="1">
    <citation type="submission" date="2022-02" db="EMBL/GenBank/DDBJ databases">
        <title>Atlantic sturgeon de novo genome assembly.</title>
        <authorList>
            <person name="Stock M."/>
            <person name="Klopp C."/>
            <person name="Guiguen Y."/>
            <person name="Cabau C."/>
            <person name="Parinello H."/>
            <person name="Santidrian Yebra-Pimentel E."/>
            <person name="Kuhl H."/>
            <person name="Dirks R.P."/>
            <person name="Guessner J."/>
            <person name="Wuertz S."/>
            <person name="Du K."/>
            <person name="Schartl M."/>
        </authorList>
    </citation>
    <scope>NUCLEOTIDE SEQUENCE</scope>
    <source>
        <strain evidence="7">STURGEONOMICS-FGT-2020</strain>
        <tissue evidence="7">Whole blood</tissue>
    </source>
</reference>
<evidence type="ECO:0000256" key="4">
    <source>
        <dbReference type="PROSITE-ProRule" id="PRU00509"/>
    </source>
</evidence>
<feature type="region of interest" description="Disordered" evidence="5">
    <location>
        <begin position="91"/>
        <end position="174"/>
    </location>
</feature>
<evidence type="ECO:0000256" key="5">
    <source>
        <dbReference type="SAM" id="MobiDB-lite"/>
    </source>
</evidence>
<dbReference type="PROSITE" id="PS51058">
    <property type="entry name" value="ZF_CXXC"/>
    <property type="match status" value="1"/>
</dbReference>
<dbReference type="GO" id="GO:0008270">
    <property type="term" value="F:zinc ion binding"/>
    <property type="evidence" value="ECO:0007669"/>
    <property type="project" value="UniProtKB-KW"/>
</dbReference>
<feature type="domain" description="CXXC-type" evidence="6">
    <location>
        <begin position="1"/>
        <end position="47"/>
    </location>
</feature>
<name>A0AAD8CJ15_ACIOX</name>
<evidence type="ECO:0000259" key="6">
    <source>
        <dbReference type="PROSITE" id="PS51058"/>
    </source>
</evidence>
<evidence type="ECO:0000313" key="7">
    <source>
        <dbReference type="EMBL" id="KAK1150583.1"/>
    </source>
</evidence>
<dbReference type="AlphaFoldDB" id="A0AAD8CJ15"/>
<keyword evidence="3" id="KW-0862">Zinc</keyword>
<organism evidence="7 8">
    <name type="scientific">Acipenser oxyrinchus oxyrinchus</name>
    <dbReference type="NCBI Taxonomy" id="40147"/>
    <lineage>
        <taxon>Eukaryota</taxon>
        <taxon>Metazoa</taxon>
        <taxon>Chordata</taxon>
        <taxon>Craniata</taxon>
        <taxon>Vertebrata</taxon>
        <taxon>Euteleostomi</taxon>
        <taxon>Actinopterygii</taxon>
        <taxon>Chondrostei</taxon>
        <taxon>Acipenseriformes</taxon>
        <taxon>Acipenseridae</taxon>
        <taxon>Acipenser</taxon>
    </lineage>
</organism>
<evidence type="ECO:0000256" key="1">
    <source>
        <dbReference type="ARBA" id="ARBA00022723"/>
    </source>
</evidence>
<keyword evidence="2 4" id="KW-0863">Zinc-finger</keyword>
<proteinExistence type="predicted"/>
<evidence type="ECO:0000256" key="2">
    <source>
        <dbReference type="ARBA" id="ARBA00022771"/>
    </source>
</evidence>
<dbReference type="EMBL" id="JAGXEW010000058">
    <property type="protein sequence ID" value="KAK1150583.1"/>
    <property type="molecule type" value="Genomic_DNA"/>
</dbReference>
<protein>
    <recommendedName>
        <fullName evidence="6">CXXC-type domain-containing protein</fullName>
    </recommendedName>
</protein>
<comment type="caution">
    <text evidence="7">The sequence shown here is derived from an EMBL/GenBank/DDBJ whole genome shotgun (WGS) entry which is preliminary data.</text>
</comment>
<evidence type="ECO:0000313" key="8">
    <source>
        <dbReference type="Proteomes" id="UP001230051"/>
    </source>
</evidence>
<dbReference type="Pfam" id="PF02008">
    <property type="entry name" value="zf-CXXC"/>
    <property type="match status" value="1"/>
</dbReference>